<reference evidence="3" key="1">
    <citation type="journal article" date="2019" name="Int. J. Syst. Evol. Microbiol.">
        <title>The Global Catalogue of Microorganisms (GCM) 10K type strain sequencing project: providing services to taxonomists for standard genome sequencing and annotation.</title>
        <authorList>
            <consortium name="The Broad Institute Genomics Platform"/>
            <consortium name="The Broad Institute Genome Sequencing Center for Infectious Disease"/>
            <person name="Wu L."/>
            <person name="Ma J."/>
        </authorList>
    </citation>
    <scope>NUCLEOTIDE SEQUENCE [LARGE SCALE GENOMIC DNA]</scope>
    <source>
        <strain evidence="3">CCUG 51308</strain>
    </source>
</reference>
<organism evidence="2 3">
    <name type="scientific">Hirschia litorea</name>
    <dbReference type="NCBI Taxonomy" id="1199156"/>
    <lineage>
        <taxon>Bacteria</taxon>
        <taxon>Pseudomonadati</taxon>
        <taxon>Pseudomonadota</taxon>
        <taxon>Alphaproteobacteria</taxon>
        <taxon>Hyphomonadales</taxon>
        <taxon>Hyphomonadaceae</taxon>
        <taxon>Hirschia</taxon>
    </lineage>
</organism>
<comment type="caution">
    <text evidence="2">The sequence shown here is derived from an EMBL/GenBank/DDBJ whole genome shotgun (WGS) entry which is preliminary data.</text>
</comment>
<accession>A0ABW2INQ9</accession>
<dbReference type="InterPro" id="IPR005180">
    <property type="entry name" value="DUF302"/>
</dbReference>
<dbReference type="RefSeq" id="WP_382168158.1">
    <property type="nucleotide sequence ID" value="NZ_JBHTBR010000005.1"/>
</dbReference>
<dbReference type="CDD" id="cd14797">
    <property type="entry name" value="DUF302"/>
    <property type="match status" value="1"/>
</dbReference>
<dbReference type="InterPro" id="IPR035923">
    <property type="entry name" value="TT1751-like_sf"/>
</dbReference>
<feature type="domain" description="DUF302" evidence="1">
    <location>
        <begin position="64"/>
        <end position="122"/>
    </location>
</feature>
<keyword evidence="3" id="KW-1185">Reference proteome</keyword>
<dbReference type="EMBL" id="JBHTBR010000005">
    <property type="protein sequence ID" value="MFC7292599.1"/>
    <property type="molecule type" value="Genomic_DNA"/>
</dbReference>
<protein>
    <submittedName>
        <fullName evidence="2">DUF302 domain-containing protein</fullName>
    </submittedName>
</protein>
<dbReference type="Proteomes" id="UP001596492">
    <property type="component" value="Unassembled WGS sequence"/>
</dbReference>
<evidence type="ECO:0000313" key="2">
    <source>
        <dbReference type="EMBL" id="MFC7292599.1"/>
    </source>
</evidence>
<dbReference type="SUPFAM" id="SSF103247">
    <property type="entry name" value="TT1751-like"/>
    <property type="match status" value="1"/>
</dbReference>
<sequence>MKNIVLGVALSGVAVSGCAGNAQDYNQHIVSEIQGTVSVSNFEETNQKLKAAFEKRKLTVFAVIDHAAGAKGAGLELAPNTLYIFGNPKAGTLLMQENSALGMQLPLKALVRQTPNGVVVSVSNIQEIAVQNGLPEDHPVVMKISGLLTQIIAETTS</sequence>
<dbReference type="PANTHER" id="PTHR38342:SF2">
    <property type="entry name" value="INNER MEMBRANE OR EXPORTED"/>
    <property type="match status" value="1"/>
</dbReference>
<dbReference type="PANTHER" id="PTHR38342">
    <property type="entry name" value="SLR5037 PROTEIN"/>
    <property type="match status" value="1"/>
</dbReference>
<gene>
    <name evidence="2" type="ORF">ACFQS8_13290</name>
</gene>
<dbReference type="PROSITE" id="PS51257">
    <property type="entry name" value="PROKAR_LIPOPROTEIN"/>
    <property type="match status" value="1"/>
</dbReference>
<dbReference type="Pfam" id="PF03625">
    <property type="entry name" value="DUF302"/>
    <property type="match status" value="1"/>
</dbReference>
<proteinExistence type="predicted"/>
<dbReference type="Gene3D" id="3.30.310.70">
    <property type="entry name" value="TT1751-like domain"/>
    <property type="match status" value="1"/>
</dbReference>
<evidence type="ECO:0000259" key="1">
    <source>
        <dbReference type="Pfam" id="PF03625"/>
    </source>
</evidence>
<evidence type="ECO:0000313" key="3">
    <source>
        <dbReference type="Proteomes" id="UP001596492"/>
    </source>
</evidence>
<name>A0ABW2INQ9_9PROT</name>